<dbReference type="PROSITE" id="PS00409">
    <property type="entry name" value="PROKAR_NTER_METHYL"/>
    <property type="match status" value="1"/>
</dbReference>
<dbReference type="Proteomes" id="UP001218638">
    <property type="component" value="Chromosome"/>
</dbReference>
<evidence type="ECO:0000313" key="2">
    <source>
        <dbReference type="EMBL" id="WED64657.1"/>
    </source>
</evidence>
<keyword evidence="1" id="KW-1133">Transmembrane helix</keyword>
<dbReference type="InterPro" id="IPR012902">
    <property type="entry name" value="N_methyl_site"/>
</dbReference>
<organism evidence="2 3">
    <name type="scientific">Synoicihabitans lomoniglobus</name>
    <dbReference type="NCBI Taxonomy" id="2909285"/>
    <lineage>
        <taxon>Bacteria</taxon>
        <taxon>Pseudomonadati</taxon>
        <taxon>Verrucomicrobiota</taxon>
        <taxon>Opitutia</taxon>
        <taxon>Opitutales</taxon>
        <taxon>Opitutaceae</taxon>
        <taxon>Synoicihabitans</taxon>
    </lineage>
</organism>
<evidence type="ECO:0000313" key="3">
    <source>
        <dbReference type="Proteomes" id="UP001218638"/>
    </source>
</evidence>
<keyword evidence="1" id="KW-0472">Membrane</keyword>
<evidence type="ECO:0000256" key="1">
    <source>
        <dbReference type="SAM" id="Phobius"/>
    </source>
</evidence>
<dbReference type="KEGG" id="slom:PXH66_20125"/>
<proteinExistence type="predicted"/>
<keyword evidence="3" id="KW-1185">Reference proteome</keyword>
<feature type="transmembrane region" description="Helical" evidence="1">
    <location>
        <begin position="20"/>
        <end position="42"/>
    </location>
</feature>
<keyword evidence="1" id="KW-0812">Transmembrane</keyword>
<gene>
    <name evidence="2" type="ORF">PXH66_20125</name>
</gene>
<dbReference type="EMBL" id="CP119075">
    <property type="protein sequence ID" value="WED64657.1"/>
    <property type="molecule type" value="Genomic_DNA"/>
</dbReference>
<sequence length="146" mass="15831">MSITSSPSSPRRVRASGFTLLEVALGIMVMAVVFAGVMSAAVQIRKLAVISQATARANTVLNSTVEELRALSFEQLETRFGTPANLGGTLAATSVAGFYPITWQVTPEALNDDYYRVTVTVSWAIEDHPYNLAAVTDFYRNGINKR</sequence>
<reference evidence="2" key="1">
    <citation type="submission" date="2023-03" db="EMBL/GenBank/DDBJ databases">
        <title>Lomoglobus Profundus gen. nov., sp. nov., a novel member of the phylum Verrucomicrobia, isolated from deep-marine sediment of South China Sea.</title>
        <authorList>
            <person name="Ahmad T."/>
            <person name="Ishaq S.E."/>
            <person name="Wang F."/>
        </authorList>
    </citation>
    <scope>NUCLEOTIDE SEQUENCE</scope>
    <source>
        <strain evidence="2">LMO-M01</strain>
    </source>
</reference>
<name>A0AAF0A109_9BACT</name>
<dbReference type="AlphaFoldDB" id="A0AAF0A109"/>
<protein>
    <submittedName>
        <fullName evidence="2">Type II secretion system protein</fullName>
    </submittedName>
</protein>
<accession>A0AAF0A109</accession>
<dbReference type="RefSeq" id="WP_330929942.1">
    <property type="nucleotide sequence ID" value="NZ_CP119075.1"/>
</dbReference>